<evidence type="ECO:0000256" key="3">
    <source>
        <dbReference type="ARBA" id="ARBA00022857"/>
    </source>
</evidence>
<evidence type="ECO:0000313" key="8">
    <source>
        <dbReference type="Proteomes" id="UP000183245"/>
    </source>
</evidence>
<dbReference type="GO" id="GO:0005524">
    <property type="term" value="F:ATP binding"/>
    <property type="evidence" value="ECO:0007669"/>
    <property type="project" value="UniProtKB-KW"/>
</dbReference>
<protein>
    <recommendedName>
        <fullName evidence="6">NAD kinase</fullName>
        <ecNumber evidence="6">2.7.1.23</ecNumber>
    </recommendedName>
    <alternativeName>
        <fullName evidence="6">ATP-dependent NAD kinase</fullName>
    </alternativeName>
</protein>
<dbReference type="STRING" id="1817892.AUK40_03060"/>
<sequence length="282" mass="31321">MRSLVLFVNQQKERARSLVPQIQEWCFRRNVACTLIEHESKKGNDQRQIVTYRKTIREADADLICVLGGDGTLLRAADAFAQLSIPLLPVQTGSVGFLMSLPMEHALEALDELFDQDEVQLDTRLMLKAQTDQEQDPLYCTNEFIVTFEDTTRLHAIKVIIDGEYLATYRADSLIIATATGSTAHSLTAHGPIMLPTMDSIALTPVCAYALNLRPLVVSGTSRIEISTEVALSPLILVSDGQSRRTTTAGLVITKSSHPLLLARTSFSLSFFDSLHQKFNWQ</sequence>
<dbReference type="SUPFAM" id="SSF111331">
    <property type="entry name" value="NAD kinase/diacylglycerol kinase-like"/>
    <property type="match status" value="1"/>
</dbReference>
<dbReference type="PANTHER" id="PTHR20275:SF0">
    <property type="entry name" value="NAD KINASE"/>
    <property type="match status" value="1"/>
</dbReference>
<evidence type="ECO:0000256" key="5">
    <source>
        <dbReference type="ARBA" id="ARBA00047925"/>
    </source>
</evidence>
<feature type="binding site" evidence="6">
    <location>
        <position position="172"/>
    </location>
    <ligand>
        <name>NAD(+)</name>
        <dbReference type="ChEBI" id="CHEBI:57540"/>
    </ligand>
</feature>
<feature type="binding site" evidence="6">
    <location>
        <begin position="142"/>
        <end position="143"/>
    </location>
    <ligand>
        <name>NAD(+)</name>
        <dbReference type="ChEBI" id="CHEBI:57540"/>
    </ligand>
</feature>
<dbReference type="AlphaFoldDB" id="A0A1J5ISZ7"/>
<evidence type="ECO:0000313" key="7">
    <source>
        <dbReference type="EMBL" id="OIP97522.1"/>
    </source>
</evidence>
<feature type="binding site" evidence="6">
    <location>
        <begin position="70"/>
        <end position="71"/>
    </location>
    <ligand>
        <name>NAD(+)</name>
        <dbReference type="ChEBI" id="CHEBI:57540"/>
    </ligand>
</feature>
<comment type="caution">
    <text evidence="6">Lacks conserved residue(s) required for the propagation of feature annotation.</text>
</comment>
<evidence type="ECO:0000256" key="2">
    <source>
        <dbReference type="ARBA" id="ARBA00022777"/>
    </source>
</evidence>
<keyword evidence="3 6" id="KW-0521">NADP</keyword>
<dbReference type="Pfam" id="PF20143">
    <property type="entry name" value="NAD_kinase_C"/>
    <property type="match status" value="1"/>
</dbReference>
<dbReference type="InterPro" id="IPR002504">
    <property type="entry name" value="NADK"/>
</dbReference>
<feature type="active site" description="Proton acceptor" evidence="6">
    <location>
        <position position="70"/>
    </location>
</feature>
<dbReference type="InterPro" id="IPR016064">
    <property type="entry name" value="NAD/diacylglycerol_kinase_sf"/>
</dbReference>
<evidence type="ECO:0000256" key="6">
    <source>
        <dbReference type="HAMAP-Rule" id="MF_00361"/>
    </source>
</evidence>
<gene>
    <name evidence="6" type="primary">nadK</name>
    <name evidence="7" type="ORF">AUK40_03060</name>
</gene>
<evidence type="ECO:0000256" key="1">
    <source>
        <dbReference type="ARBA" id="ARBA00022679"/>
    </source>
</evidence>
<dbReference type="HAMAP" id="MF_00361">
    <property type="entry name" value="NAD_kinase"/>
    <property type="match status" value="1"/>
</dbReference>
<keyword evidence="4 6" id="KW-0520">NAD</keyword>
<reference evidence="7 8" key="1">
    <citation type="journal article" date="2016" name="Environ. Microbiol.">
        <title>Genomic resolution of a cold subsurface aquifer community provides metabolic insights for novel microbes adapted to high CO concentrations.</title>
        <authorList>
            <person name="Probst A.J."/>
            <person name="Castelle C.J."/>
            <person name="Singh A."/>
            <person name="Brown C.T."/>
            <person name="Anantharaman K."/>
            <person name="Sharon I."/>
            <person name="Hug L.A."/>
            <person name="Burstein D."/>
            <person name="Emerson J.B."/>
            <person name="Thomas B.C."/>
            <person name="Banfield J.F."/>
        </authorList>
    </citation>
    <scope>NUCLEOTIDE SEQUENCE [LARGE SCALE GENOMIC DNA]</scope>
    <source>
        <strain evidence="7">CG2_30_54_11</strain>
    </source>
</reference>
<dbReference type="GO" id="GO:0006741">
    <property type="term" value="P:NADP+ biosynthetic process"/>
    <property type="evidence" value="ECO:0007669"/>
    <property type="project" value="UniProtKB-UniRule"/>
</dbReference>
<comment type="subcellular location">
    <subcellularLocation>
        <location evidence="6">Cytoplasm</location>
    </subcellularLocation>
</comment>
<keyword evidence="6" id="KW-0067">ATP-binding</keyword>
<comment type="similarity">
    <text evidence="6">Belongs to the NAD kinase family.</text>
</comment>
<evidence type="ECO:0000256" key="4">
    <source>
        <dbReference type="ARBA" id="ARBA00023027"/>
    </source>
</evidence>
<comment type="function">
    <text evidence="6">Involved in the regulation of the intracellular balance of NAD and NADP, and is a key enzyme in the biosynthesis of NADP. Catalyzes specifically the phosphorylation on 2'-hydroxyl of the adenosine moiety of NAD to yield NADP.</text>
</comment>
<feature type="binding site" evidence="6">
    <location>
        <position position="242"/>
    </location>
    <ligand>
        <name>NAD(+)</name>
        <dbReference type="ChEBI" id="CHEBI:57540"/>
    </ligand>
</feature>
<keyword evidence="6" id="KW-0963">Cytoplasm</keyword>
<feature type="binding site" evidence="6">
    <location>
        <position position="75"/>
    </location>
    <ligand>
        <name>NAD(+)</name>
        <dbReference type="ChEBI" id="CHEBI:57540"/>
    </ligand>
</feature>
<dbReference type="GO" id="GO:0046872">
    <property type="term" value="F:metal ion binding"/>
    <property type="evidence" value="ECO:0007669"/>
    <property type="project" value="UniProtKB-UniRule"/>
</dbReference>
<dbReference type="Gene3D" id="3.40.50.10330">
    <property type="entry name" value="Probable inorganic polyphosphate/atp-NAD kinase, domain 1"/>
    <property type="match status" value="1"/>
</dbReference>
<comment type="cofactor">
    <cofactor evidence="6">
        <name>a divalent metal cation</name>
        <dbReference type="ChEBI" id="CHEBI:60240"/>
    </cofactor>
</comment>
<dbReference type="EC" id="2.7.1.23" evidence="6"/>
<dbReference type="InterPro" id="IPR017438">
    <property type="entry name" value="ATP-NAD_kinase_N"/>
</dbReference>
<dbReference type="Pfam" id="PF01513">
    <property type="entry name" value="NAD_kinase"/>
    <property type="match status" value="1"/>
</dbReference>
<dbReference type="EMBL" id="MNZT01000053">
    <property type="protein sequence ID" value="OIP97522.1"/>
    <property type="molecule type" value="Genomic_DNA"/>
</dbReference>
<comment type="caution">
    <text evidence="7">The sequence shown here is derived from an EMBL/GenBank/DDBJ whole genome shotgun (WGS) entry which is preliminary data.</text>
</comment>
<keyword evidence="2 6" id="KW-0418">Kinase</keyword>
<accession>A0A1J5ISZ7</accession>
<keyword evidence="1 6" id="KW-0808">Transferase</keyword>
<dbReference type="InterPro" id="IPR017437">
    <property type="entry name" value="ATP-NAD_kinase_PpnK-typ_C"/>
</dbReference>
<dbReference type="PANTHER" id="PTHR20275">
    <property type="entry name" value="NAD KINASE"/>
    <property type="match status" value="1"/>
</dbReference>
<dbReference type="GO" id="GO:0019674">
    <property type="term" value="P:NAD+ metabolic process"/>
    <property type="evidence" value="ECO:0007669"/>
    <property type="project" value="InterPro"/>
</dbReference>
<comment type="catalytic activity">
    <reaction evidence="5 6">
        <text>NAD(+) + ATP = ADP + NADP(+) + H(+)</text>
        <dbReference type="Rhea" id="RHEA:18629"/>
        <dbReference type="ChEBI" id="CHEBI:15378"/>
        <dbReference type="ChEBI" id="CHEBI:30616"/>
        <dbReference type="ChEBI" id="CHEBI:57540"/>
        <dbReference type="ChEBI" id="CHEBI:58349"/>
        <dbReference type="ChEBI" id="CHEBI:456216"/>
        <dbReference type="EC" id="2.7.1.23"/>
    </reaction>
</comment>
<feature type="binding site" evidence="6">
    <location>
        <position position="153"/>
    </location>
    <ligand>
        <name>NAD(+)</name>
        <dbReference type="ChEBI" id="CHEBI:57540"/>
    </ligand>
</feature>
<dbReference type="GO" id="GO:0005737">
    <property type="term" value="C:cytoplasm"/>
    <property type="evidence" value="ECO:0007669"/>
    <property type="project" value="UniProtKB-SubCell"/>
</dbReference>
<proteinExistence type="inferred from homology"/>
<dbReference type="GO" id="GO:0003951">
    <property type="term" value="F:NAD+ kinase activity"/>
    <property type="evidence" value="ECO:0007669"/>
    <property type="project" value="UniProtKB-UniRule"/>
</dbReference>
<dbReference type="Gene3D" id="2.60.200.30">
    <property type="entry name" value="Probable inorganic polyphosphate/atp-NAD kinase, domain 2"/>
    <property type="match status" value="1"/>
</dbReference>
<dbReference type="GO" id="GO:0051287">
    <property type="term" value="F:NAD binding"/>
    <property type="evidence" value="ECO:0007669"/>
    <property type="project" value="UniProtKB-ARBA"/>
</dbReference>
<organism evidence="7 8">
    <name type="scientific">Candidatus Wirthbacteria bacterium CG2_30_54_11</name>
    <dbReference type="NCBI Taxonomy" id="1817892"/>
    <lineage>
        <taxon>Bacteria</taxon>
        <taxon>Candidatus Wirthbacteria</taxon>
    </lineage>
</organism>
<keyword evidence="6" id="KW-0547">Nucleotide-binding</keyword>
<dbReference type="Proteomes" id="UP000183245">
    <property type="component" value="Unassembled WGS sequence"/>
</dbReference>
<feature type="binding site" evidence="6">
    <location>
        <position position="170"/>
    </location>
    <ligand>
        <name>NAD(+)</name>
        <dbReference type="ChEBI" id="CHEBI:57540"/>
    </ligand>
</feature>
<name>A0A1J5ISZ7_9BACT</name>